<evidence type="ECO:0000259" key="11">
    <source>
        <dbReference type="PROSITE" id="PS51698"/>
    </source>
</evidence>
<comment type="function">
    <text evidence="8">Ubiquitin-protein ligase which is mainly involved pre-mRNA splicing and DNA repair. Required for pre-mRNA splicing as component of the spliceosome.</text>
</comment>
<dbReference type="SMART" id="SM00320">
    <property type="entry name" value="WD40"/>
    <property type="match status" value="6"/>
</dbReference>
<dbReference type="InterPro" id="IPR013915">
    <property type="entry name" value="Prp19_cc"/>
</dbReference>
<gene>
    <name evidence="12" type="primary">PRPF19</name>
    <name evidence="12" type="ORF">HK099_007660</name>
</gene>
<keyword evidence="8" id="KW-0808">Transferase</keyword>
<dbReference type="GO" id="GO:0000974">
    <property type="term" value="C:Prp19 complex"/>
    <property type="evidence" value="ECO:0007669"/>
    <property type="project" value="UniProtKB-UniRule"/>
</dbReference>
<feature type="compositionally biased region" description="Basic and acidic residues" evidence="10">
    <location>
        <begin position="1199"/>
        <end position="1208"/>
    </location>
</feature>
<evidence type="ECO:0000256" key="9">
    <source>
        <dbReference type="SAM" id="Coils"/>
    </source>
</evidence>
<feature type="region of interest" description="Disordered" evidence="10">
    <location>
        <begin position="1243"/>
        <end position="1282"/>
    </location>
</feature>
<dbReference type="GO" id="GO:0005737">
    <property type="term" value="C:cytoplasm"/>
    <property type="evidence" value="ECO:0007669"/>
    <property type="project" value="TreeGrafter"/>
</dbReference>
<feature type="coiled-coil region" evidence="9">
    <location>
        <begin position="481"/>
        <end position="569"/>
    </location>
</feature>
<evidence type="ECO:0000256" key="4">
    <source>
        <dbReference type="ARBA" id="ARBA00022728"/>
    </source>
</evidence>
<dbReference type="GO" id="GO:0006281">
    <property type="term" value="P:DNA repair"/>
    <property type="evidence" value="ECO:0007669"/>
    <property type="project" value="UniProtKB-KW"/>
</dbReference>
<comment type="pathway">
    <text evidence="8">Protein modification; protein ubiquitination.</text>
</comment>
<dbReference type="InterPro" id="IPR001680">
    <property type="entry name" value="WD40_rpt"/>
</dbReference>
<keyword evidence="8" id="KW-0539">Nucleus</keyword>
<protein>
    <recommendedName>
        <fullName evidence="8">Pre-mRNA-processing factor 19</fullName>
        <ecNumber evidence="8">2.3.2.27</ecNumber>
    </recommendedName>
</protein>
<dbReference type="PROSITE" id="PS51698">
    <property type="entry name" value="U_BOX"/>
    <property type="match status" value="1"/>
</dbReference>
<evidence type="ECO:0000256" key="10">
    <source>
        <dbReference type="SAM" id="MobiDB-lite"/>
    </source>
</evidence>
<dbReference type="GO" id="GO:0070534">
    <property type="term" value="P:protein K63-linked ubiquitination"/>
    <property type="evidence" value="ECO:0007669"/>
    <property type="project" value="UniProtKB-UniRule"/>
</dbReference>
<feature type="compositionally biased region" description="Low complexity" evidence="10">
    <location>
        <begin position="1264"/>
        <end position="1282"/>
    </location>
</feature>
<dbReference type="SUPFAM" id="SSF57850">
    <property type="entry name" value="RING/U-box"/>
    <property type="match status" value="1"/>
</dbReference>
<accession>A0AAD5XTI3</accession>
<dbReference type="SUPFAM" id="SSF50978">
    <property type="entry name" value="WD40 repeat-like"/>
    <property type="match status" value="1"/>
</dbReference>
<keyword evidence="5 8" id="KW-0227">DNA damage</keyword>
<keyword evidence="7 8" id="KW-0234">DNA repair</keyword>
<evidence type="ECO:0000313" key="12">
    <source>
        <dbReference type="EMBL" id="KAJ3212829.1"/>
    </source>
</evidence>
<evidence type="ECO:0000256" key="5">
    <source>
        <dbReference type="ARBA" id="ARBA00022763"/>
    </source>
</evidence>
<organism evidence="12 13">
    <name type="scientific">Clydaea vesicula</name>
    <dbReference type="NCBI Taxonomy" id="447962"/>
    <lineage>
        <taxon>Eukaryota</taxon>
        <taxon>Fungi</taxon>
        <taxon>Fungi incertae sedis</taxon>
        <taxon>Chytridiomycota</taxon>
        <taxon>Chytridiomycota incertae sedis</taxon>
        <taxon>Chytridiomycetes</taxon>
        <taxon>Lobulomycetales</taxon>
        <taxon>Lobulomycetaceae</taxon>
        <taxon>Clydaea</taxon>
    </lineage>
</organism>
<feature type="coiled-coil region" evidence="9">
    <location>
        <begin position="343"/>
        <end position="378"/>
    </location>
</feature>
<reference evidence="12" key="1">
    <citation type="submission" date="2020-05" db="EMBL/GenBank/DDBJ databases">
        <title>Phylogenomic resolution of chytrid fungi.</title>
        <authorList>
            <person name="Stajich J.E."/>
            <person name="Amses K."/>
            <person name="Simmons R."/>
            <person name="Seto K."/>
            <person name="Myers J."/>
            <person name="Bonds A."/>
            <person name="Quandt C.A."/>
            <person name="Barry K."/>
            <person name="Liu P."/>
            <person name="Grigoriev I."/>
            <person name="Longcore J.E."/>
            <person name="James T.Y."/>
        </authorList>
    </citation>
    <scope>NUCLEOTIDE SEQUENCE</scope>
    <source>
        <strain evidence="12">JEL0476</strain>
    </source>
</reference>
<name>A0AAD5XTI3_9FUNG</name>
<dbReference type="InterPro" id="IPR038959">
    <property type="entry name" value="Prp19"/>
</dbReference>
<feature type="compositionally biased region" description="Polar residues" evidence="10">
    <location>
        <begin position="1171"/>
        <end position="1184"/>
    </location>
</feature>
<comment type="similarity">
    <text evidence="1 8">Belongs to the WD repeat PRP19 family.</text>
</comment>
<dbReference type="GO" id="GO:0000398">
    <property type="term" value="P:mRNA splicing, via spliceosome"/>
    <property type="evidence" value="ECO:0007669"/>
    <property type="project" value="InterPro"/>
</dbReference>
<dbReference type="Gene3D" id="3.30.40.10">
    <property type="entry name" value="Zinc/RING finger domain, C3HC4 (zinc finger)"/>
    <property type="match status" value="1"/>
</dbReference>
<dbReference type="GO" id="GO:0061630">
    <property type="term" value="F:ubiquitin protein ligase activity"/>
    <property type="evidence" value="ECO:0007669"/>
    <property type="project" value="UniProtKB-UniRule"/>
</dbReference>
<keyword evidence="6 8" id="KW-0508">mRNA splicing</keyword>
<dbReference type="Gene3D" id="2.130.10.10">
    <property type="entry name" value="YVTN repeat-like/Quinoprotein amine dehydrogenase"/>
    <property type="match status" value="1"/>
</dbReference>
<dbReference type="Pfam" id="PF08606">
    <property type="entry name" value="Prp19"/>
    <property type="match status" value="1"/>
</dbReference>
<evidence type="ECO:0000256" key="2">
    <source>
        <dbReference type="ARBA" id="ARBA00022574"/>
    </source>
</evidence>
<feature type="compositionally biased region" description="Polar residues" evidence="10">
    <location>
        <begin position="1252"/>
        <end position="1263"/>
    </location>
</feature>
<feature type="domain" description="U-box" evidence="11">
    <location>
        <begin position="1385"/>
        <end position="1460"/>
    </location>
</feature>
<evidence type="ECO:0000256" key="6">
    <source>
        <dbReference type="ARBA" id="ARBA00023187"/>
    </source>
</evidence>
<keyword evidence="2" id="KW-0853">WD repeat</keyword>
<evidence type="ECO:0000256" key="3">
    <source>
        <dbReference type="ARBA" id="ARBA00022664"/>
    </source>
</evidence>
<keyword evidence="13" id="KW-1185">Reference proteome</keyword>
<dbReference type="InterPro" id="IPR036322">
    <property type="entry name" value="WD40_repeat_dom_sf"/>
</dbReference>
<evidence type="ECO:0000256" key="8">
    <source>
        <dbReference type="RuleBase" id="RU367101"/>
    </source>
</evidence>
<dbReference type="InterPro" id="IPR015943">
    <property type="entry name" value="WD40/YVTN_repeat-like_dom_sf"/>
</dbReference>
<comment type="catalytic activity">
    <reaction evidence="8">
        <text>S-ubiquitinyl-[E2 ubiquitin-conjugating enzyme]-L-cysteine + [acceptor protein]-L-lysine = [E2 ubiquitin-conjugating enzyme]-L-cysteine + N(6)-ubiquitinyl-[acceptor protein]-L-lysine.</text>
        <dbReference type="EC" id="2.3.2.27"/>
    </reaction>
</comment>
<comment type="subunit">
    <text evidence="8">Homotetramer.</text>
</comment>
<evidence type="ECO:0000256" key="1">
    <source>
        <dbReference type="ARBA" id="ARBA00006388"/>
    </source>
</evidence>
<feature type="coiled-coil region" evidence="9">
    <location>
        <begin position="8"/>
        <end position="35"/>
    </location>
</feature>
<evidence type="ECO:0000313" key="13">
    <source>
        <dbReference type="Proteomes" id="UP001211065"/>
    </source>
</evidence>
<keyword evidence="4 8" id="KW-0747">Spliceosome</keyword>
<keyword evidence="3 8" id="KW-0507">mRNA processing</keyword>
<keyword evidence="9" id="KW-0175">Coiled coil</keyword>
<dbReference type="PANTHER" id="PTHR43995:SF1">
    <property type="entry name" value="PRE-MRNA-PROCESSING FACTOR 19"/>
    <property type="match status" value="1"/>
</dbReference>
<dbReference type="EC" id="2.3.2.27" evidence="8"/>
<dbReference type="Proteomes" id="UP001211065">
    <property type="component" value="Unassembled WGS sequence"/>
</dbReference>
<feature type="region of interest" description="Disordered" evidence="10">
    <location>
        <begin position="1171"/>
        <end position="1208"/>
    </location>
</feature>
<proteinExistence type="inferred from homology"/>
<comment type="caution">
    <text evidence="12">The sequence shown here is derived from an EMBL/GenBank/DDBJ whole genome shotgun (WGS) entry which is preliminary data.</text>
</comment>
<dbReference type="GO" id="GO:0071006">
    <property type="term" value="C:U2-type catalytic step 1 spliceosome"/>
    <property type="evidence" value="ECO:0007669"/>
    <property type="project" value="TreeGrafter"/>
</dbReference>
<dbReference type="Pfam" id="PF04564">
    <property type="entry name" value="U-box"/>
    <property type="match status" value="1"/>
</dbReference>
<sequence>MSFSWAGIEERERIKKEAERKLKDFQLNQTEEIKKKLASRTLENIGYNLDGGLLGSTSNNLHHSSTSVLETQQRQPSNLTFNSNISQDDILMKLRYTEEQLIQERRSRSWLESELQSGKSVVSSLTAKVENLMECFRNENLILKDVQKQLEVQSRLNRELSQENCSKFERDQLKIHQMVAELAAKQRHFEQSNDDAETRNRTQLEEINNLRYRLEGFALRANEATTEVRATAHELDLEQQRAAENFRAIKDHDHALDVLHNSVESKSDALKRNMDLTAQDIRQRIDVESRNRVNFENNIKELYSDVRKVISNQERSLLDRIDSNRQITLQTVDKERQDRERSMAAVMENMRNWEKAVKETESQIIARVTEQLSNLEAKFNEDHNHRAKFEGSLRSDVEDGFRIIQQSLAKRGSELTENQNELKQRVVNAVKTLQESIILVEKTSEAKFNNYEQVLRAEIKSRMDIEIKMSQTVESLDEKLLEVQKAVIEQLDITSDELKAENKSIIEEISKTAEQLTQSKTRAVEDLESQIQQVSKRIKDDEFNTKETEKLINIKIESLQREYQEAIEASETKFETKLCGIKDEENDIRVKMSDTQIMFQDVKNSILDKFNIKSVQMDQTLEAFKEDLRLKLSIKDGDDLESRIKTQISSIFTSVGHLVQSNSNIKDELELRATKKELDEYDGKGKASISLINTKIVQINEDILKCNEDVATRATKKELLEVEDKQKLSTMELQVEDSKLLDLINELKEELSDRVFKKQLEEIEIRIKNQLSLLSDKENDLNVNIVNLRSELKTKASKEEVRSTETKITSNLDNVIESLNLTVDELKTNLEKQTKETYDQWGVAFGKLSSQVSTVELKADGLNTVTEGIKLKISDNEKILRSQIKEAMQSQESVLNAELLLLEKIKEETQNQIKEVNIKIEDIPRTLHYNDMQYAEFKRYIAELLQKEQEKTTYLLTELRESLQHKVSEQDFDKVQGELHGNIQKINSKIEIEELSIDQIRNRIQEIESQARERLREIRSFQERESGDMELKSRQERDLNVKKFEEIELKLKNIPKQIEISNNELRNLKFKFEENFLQVEFLNLKKDFINFKNELGSKITKKNFDDNIELFQSEMRRKFDTLNTRLNEIKNSQDIAKFNNIATSEKDLKELSPFYSTDDYKKKMEEKNTTNYSSSLVTSTSPQPQLIPGSFFKPTHLNLKKEEEPNVQKKEEMLLKKNSNTINESYEIKPESKSKEYFADNNAMYNIPKPPSNSQLNNSSITNSASPRPKSKPTTPKSLSTSDVAINSILNENNKNTFSMNPLNKSLDETKISSVNLSSSSKNLNKSLELNKSLTNLSKSSNELNKSVNNTSAKTGSKNKSNLSLELIEKLADLATNSDLKSTVIQLPVNSPKVSGEAATDPVITPSGNLYQRDLIEKYLLEFNKDPVTDAPLQKEDLIKVNLTSTPVKPKPPTATSIPSLLINFQQEWDALMLELFSVRKENLDLKRELSLSLYELDASKRVIARLLSEKSNEARVPEDTYQVNDQMDVDEENSNDKSSNTFENKLTSANKELAAARKKRKAPETLLKAPDVVALKKGKEISTTHNHGITTMDFLKIKSTTHNEEKASLFLTGSKDGKVTVRNALGEQLFTQKIHKKDVTKVLFNKFTQNSFFTAGKDGVVKQFEIHEDAKKGWNFTLKAEFGNLEENVGGVSSIALHPTGEYLGSSNFEGGWKLLELENFTVLHSEEGKGYLCLSFHPDALILGLGKSDGDIEIFDLIQKTVVQTFSQKNEAVKTLFFSENGYYLSSTGTKSLKFWDLRKLKLVKEIDAEEGEEFGEGKFDDFGSYFGIAVGNKIKVYLNKSFNELCAFDLEHHVSDFKFGEDCKYLFASSSDQGKILFIE</sequence>
<comment type="subcellular location">
    <subcellularLocation>
        <location evidence="8">Nucleus</location>
    </subcellularLocation>
</comment>
<dbReference type="InterPro" id="IPR003613">
    <property type="entry name" value="Ubox_domain"/>
</dbReference>
<evidence type="ECO:0000256" key="7">
    <source>
        <dbReference type="ARBA" id="ARBA00023204"/>
    </source>
</evidence>
<feature type="coiled-coil region" evidence="9">
    <location>
        <begin position="983"/>
        <end position="1024"/>
    </location>
</feature>
<dbReference type="SMART" id="SM00504">
    <property type="entry name" value="Ubox"/>
    <property type="match status" value="1"/>
</dbReference>
<dbReference type="InterPro" id="IPR013083">
    <property type="entry name" value="Znf_RING/FYVE/PHD"/>
</dbReference>
<dbReference type="EMBL" id="JADGJW010000761">
    <property type="protein sequence ID" value="KAJ3212829.1"/>
    <property type="molecule type" value="Genomic_DNA"/>
</dbReference>
<dbReference type="PANTHER" id="PTHR43995">
    <property type="entry name" value="PRE-MRNA-PROCESSING FACTOR 19"/>
    <property type="match status" value="1"/>
</dbReference>
<keyword evidence="8" id="KW-0833">Ubl conjugation pathway</keyword>